<dbReference type="PANTHER" id="PTHR19328">
    <property type="entry name" value="HEDGEHOG-INTERACTING PROTEIN"/>
    <property type="match status" value="1"/>
</dbReference>
<protein>
    <submittedName>
        <fullName evidence="3">Sorbosone dehydrogenase</fullName>
    </submittedName>
</protein>
<dbReference type="eggNOG" id="COG2133">
    <property type="taxonomic scope" value="Bacteria"/>
</dbReference>
<organism evidence="3 4">
    <name type="scientific">Lysobacter daejeonensis GH1-9</name>
    <dbReference type="NCBI Taxonomy" id="1385517"/>
    <lineage>
        <taxon>Bacteria</taxon>
        <taxon>Pseudomonadati</taxon>
        <taxon>Pseudomonadota</taxon>
        <taxon>Gammaproteobacteria</taxon>
        <taxon>Lysobacterales</taxon>
        <taxon>Lysobacteraceae</taxon>
        <taxon>Aerolutibacter</taxon>
    </lineage>
</organism>
<feature type="domain" description="Pyrroloquinoline quinone-dependent pyranose dehydrogenase beta-propeller" evidence="2">
    <location>
        <begin position="151"/>
        <end position="281"/>
    </location>
</feature>
<name>A0A0A0F048_9GAMM</name>
<dbReference type="Pfam" id="PF22807">
    <property type="entry name" value="TrAA12"/>
    <property type="match status" value="2"/>
</dbReference>
<dbReference type="PROSITE" id="PS51257">
    <property type="entry name" value="PROKAR_LIPOPROTEIN"/>
    <property type="match status" value="1"/>
</dbReference>
<feature type="chain" id="PRO_5001961973" evidence="1">
    <location>
        <begin position="21"/>
        <end position="433"/>
    </location>
</feature>
<proteinExistence type="predicted"/>
<dbReference type="InterPro" id="IPR011042">
    <property type="entry name" value="6-blade_b-propeller_TolB-like"/>
</dbReference>
<gene>
    <name evidence="3" type="ORF">N800_13285</name>
</gene>
<dbReference type="PANTHER" id="PTHR19328:SF55">
    <property type="entry name" value="BLR6566 PROTEIN"/>
    <property type="match status" value="1"/>
</dbReference>
<comment type="caution">
    <text evidence="3">The sequence shown here is derived from an EMBL/GenBank/DDBJ whole genome shotgun (WGS) entry which is preliminary data.</text>
</comment>
<accession>A0A0A0F048</accession>
<dbReference type="InterPro" id="IPR054539">
    <property type="entry name" value="Beta-prop_PDH"/>
</dbReference>
<dbReference type="Proteomes" id="UP000029998">
    <property type="component" value="Unassembled WGS sequence"/>
</dbReference>
<evidence type="ECO:0000313" key="4">
    <source>
        <dbReference type="Proteomes" id="UP000029998"/>
    </source>
</evidence>
<feature type="domain" description="Pyrroloquinoline quinone-dependent pyranose dehydrogenase beta-propeller" evidence="2">
    <location>
        <begin position="325"/>
        <end position="417"/>
    </location>
</feature>
<evidence type="ECO:0000259" key="2">
    <source>
        <dbReference type="Pfam" id="PF22807"/>
    </source>
</evidence>
<keyword evidence="1" id="KW-0732">Signal</keyword>
<dbReference type="EMBL" id="AVPU01000004">
    <property type="protein sequence ID" value="KGM55673.1"/>
    <property type="molecule type" value="Genomic_DNA"/>
</dbReference>
<dbReference type="STRING" id="1385517.N800_13285"/>
<dbReference type="AlphaFoldDB" id="A0A0A0F048"/>
<dbReference type="Gene3D" id="2.120.10.30">
    <property type="entry name" value="TolB, C-terminal domain"/>
    <property type="match status" value="1"/>
</dbReference>
<evidence type="ECO:0000313" key="3">
    <source>
        <dbReference type="EMBL" id="KGM55673.1"/>
    </source>
</evidence>
<dbReference type="RefSeq" id="WP_036135024.1">
    <property type="nucleotide sequence ID" value="NZ_AVPU01000004.1"/>
</dbReference>
<sequence length="433" mass="45185">MRPYSAIGLALLLAACAVPAERDTGVGSQPTLPKAKPPIIPTVDIAPAEGWAAGETPVPARGLQVSAFAAGLDHPRWLLVLPDGDVLVAESNGPSGKSGIRGVKGAIMKQVMGKAGAGTPSADRITLLRDADGDGVAELRTPFATGLHSPFGMALIGATLYVANADAIVATAYTPGATQAGPFRHVVSLPGKGDQLNHHWTKSLLADREGRFLYVGVGSNSNIGENGMAAETNRAAILRIDPASGDTRVFASGLRNPVGLAWEPTTQRLWAVVNERDELGNNLVPDYLTSVSEGGFYGWPWYYWGGNRDTRVPLPAGASPTPLRPDYGLGNHVAPLGLAFSTGNALGERFAQGAFVGLHGSWNRKPLNGYKVVFVPFQAGHPAGPPVEVLGGFLSADGKAHGRPVGVAMHADGVLVADDVGNAIWKLRRAPRP</sequence>
<reference evidence="3 4" key="1">
    <citation type="submission" date="2013-08" db="EMBL/GenBank/DDBJ databases">
        <title>Genome sequencing of Lysobacter.</title>
        <authorList>
            <person name="Zhang S."/>
            <person name="Wang G."/>
        </authorList>
    </citation>
    <scope>NUCLEOTIDE SEQUENCE [LARGE SCALE GENOMIC DNA]</scope>
    <source>
        <strain evidence="3 4">GH1-9</strain>
    </source>
</reference>
<feature type="signal peptide" evidence="1">
    <location>
        <begin position="1"/>
        <end position="20"/>
    </location>
</feature>
<evidence type="ECO:0000256" key="1">
    <source>
        <dbReference type="SAM" id="SignalP"/>
    </source>
</evidence>
<dbReference type="InterPro" id="IPR011041">
    <property type="entry name" value="Quinoprot_gluc/sorb_DH_b-prop"/>
</dbReference>
<keyword evidence="4" id="KW-1185">Reference proteome</keyword>
<dbReference type="SUPFAM" id="SSF50952">
    <property type="entry name" value="Soluble quinoprotein glucose dehydrogenase"/>
    <property type="match status" value="1"/>
</dbReference>
<dbReference type="OrthoDB" id="9770043at2"/>